<gene>
    <name evidence="1" type="ORF">AURDEDRAFT_115693</name>
</gene>
<accession>J0WY39</accession>
<dbReference type="AlphaFoldDB" id="J0WY39"/>
<evidence type="ECO:0000313" key="1">
    <source>
        <dbReference type="EMBL" id="EJD40819.1"/>
    </source>
</evidence>
<dbReference type="Proteomes" id="UP000006514">
    <property type="component" value="Unassembled WGS sequence"/>
</dbReference>
<organism evidence="1 2">
    <name type="scientific">Auricularia subglabra (strain TFB-10046 / SS5)</name>
    <name type="common">White-rot fungus</name>
    <name type="synonym">Auricularia delicata (strain TFB10046)</name>
    <dbReference type="NCBI Taxonomy" id="717982"/>
    <lineage>
        <taxon>Eukaryota</taxon>
        <taxon>Fungi</taxon>
        <taxon>Dikarya</taxon>
        <taxon>Basidiomycota</taxon>
        <taxon>Agaricomycotina</taxon>
        <taxon>Agaricomycetes</taxon>
        <taxon>Auriculariales</taxon>
        <taxon>Auriculariaceae</taxon>
        <taxon>Auricularia</taxon>
    </lineage>
</organism>
<dbReference type="OrthoDB" id="2587968at2759"/>
<evidence type="ECO:0000313" key="2">
    <source>
        <dbReference type="Proteomes" id="UP000006514"/>
    </source>
</evidence>
<name>J0WY39_AURST</name>
<reference evidence="2" key="1">
    <citation type="journal article" date="2012" name="Science">
        <title>The Paleozoic origin of enzymatic lignin decomposition reconstructed from 31 fungal genomes.</title>
        <authorList>
            <person name="Floudas D."/>
            <person name="Binder M."/>
            <person name="Riley R."/>
            <person name="Barry K."/>
            <person name="Blanchette R.A."/>
            <person name="Henrissat B."/>
            <person name="Martinez A.T."/>
            <person name="Otillar R."/>
            <person name="Spatafora J.W."/>
            <person name="Yadav J.S."/>
            <person name="Aerts A."/>
            <person name="Benoit I."/>
            <person name="Boyd A."/>
            <person name="Carlson A."/>
            <person name="Copeland A."/>
            <person name="Coutinho P.M."/>
            <person name="de Vries R.P."/>
            <person name="Ferreira P."/>
            <person name="Findley K."/>
            <person name="Foster B."/>
            <person name="Gaskell J."/>
            <person name="Glotzer D."/>
            <person name="Gorecki P."/>
            <person name="Heitman J."/>
            <person name="Hesse C."/>
            <person name="Hori C."/>
            <person name="Igarashi K."/>
            <person name="Jurgens J.A."/>
            <person name="Kallen N."/>
            <person name="Kersten P."/>
            <person name="Kohler A."/>
            <person name="Kuees U."/>
            <person name="Kumar T.K.A."/>
            <person name="Kuo A."/>
            <person name="LaButti K."/>
            <person name="Larrondo L.F."/>
            <person name="Lindquist E."/>
            <person name="Ling A."/>
            <person name="Lombard V."/>
            <person name="Lucas S."/>
            <person name="Lundell T."/>
            <person name="Martin R."/>
            <person name="McLaughlin D.J."/>
            <person name="Morgenstern I."/>
            <person name="Morin E."/>
            <person name="Murat C."/>
            <person name="Nagy L.G."/>
            <person name="Nolan M."/>
            <person name="Ohm R.A."/>
            <person name="Patyshakuliyeva A."/>
            <person name="Rokas A."/>
            <person name="Ruiz-Duenas F.J."/>
            <person name="Sabat G."/>
            <person name="Salamov A."/>
            <person name="Samejima M."/>
            <person name="Schmutz J."/>
            <person name="Slot J.C."/>
            <person name="St John F."/>
            <person name="Stenlid J."/>
            <person name="Sun H."/>
            <person name="Sun S."/>
            <person name="Syed K."/>
            <person name="Tsang A."/>
            <person name="Wiebenga A."/>
            <person name="Young D."/>
            <person name="Pisabarro A."/>
            <person name="Eastwood D.C."/>
            <person name="Martin F."/>
            <person name="Cullen D."/>
            <person name="Grigoriev I.V."/>
            <person name="Hibbett D.S."/>
        </authorList>
    </citation>
    <scope>NUCLEOTIDE SEQUENCE [LARGE SCALE GENOMIC DNA]</scope>
    <source>
        <strain evidence="2">TFB10046</strain>
    </source>
</reference>
<proteinExistence type="predicted"/>
<dbReference type="EMBL" id="JH687798">
    <property type="protein sequence ID" value="EJD40819.1"/>
    <property type="molecule type" value="Genomic_DNA"/>
</dbReference>
<dbReference type="InParanoid" id="J0WY39"/>
<sequence>MLWPQVSIPQARLLALDTLRKLGVGATFTSKELYNAVHTHFPDAKVDKKLVPPMPGETRPAGLKEKVRLSVQPTEQGVLPPRPDHPIRSVSYLKHIVLDDLQRRRIVKKVHSFREPTAKELAERDPRVRNLRVFPRNPETGRTTGEPPLLLKRVNVWKWQLLPAGEALLKKRPGTDVLDRQHPVLGRAAREALKAQLREERMVGPRLVVWQ</sequence>
<protein>
    <submittedName>
        <fullName evidence="1">Uncharacterized protein</fullName>
    </submittedName>
</protein>
<dbReference type="KEGG" id="adl:AURDEDRAFT_115693"/>
<keyword evidence="2" id="KW-1185">Reference proteome</keyword>